<organism evidence="9 10">
    <name type="scientific">Candidatus Scalindua rubra</name>
    <dbReference type="NCBI Taxonomy" id="1872076"/>
    <lineage>
        <taxon>Bacteria</taxon>
        <taxon>Pseudomonadati</taxon>
        <taxon>Planctomycetota</taxon>
        <taxon>Candidatus Brocadiia</taxon>
        <taxon>Candidatus Brocadiales</taxon>
        <taxon>Candidatus Scalinduaceae</taxon>
        <taxon>Candidatus Scalindua</taxon>
    </lineage>
</organism>
<feature type="transmembrane region" description="Helical" evidence="8">
    <location>
        <begin position="106"/>
        <end position="128"/>
    </location>
</feature>
<comment type="caution">
    <text evidence="9">The sequence shown here is derived from an EMBL/GenBank/DDBJ whole genome shotgun (WGS) entry which is preliminary data.</text>
</comment>
<dbReference type="CDD" id="cd09319">
    <property type="entry name" value="TDT_like_1"/>
    <property type="match status" value="1"/>
</dbReference>
<feature type="transmembrane region" description="Helical" evidence="8">
    <location>
        <begin position="140"/>
        <end position="160"/>
    </location>
</feature>
<gene>
    <name evidence="9" type="ORF">SCARUB_04426</name>
</gene>
<comment type="subcellular location">
    <subcellularLocation>
        <location evidence="1">Cell membrane</location>
        <topology evidence="1">Multi-pass membrane protein</topology>
    </subcellularLocation>
</comment>
<feature type="transmembrane region" description="Helical" evidence="8">
    <location>
        <begin position="12"/>
        <end position="34"/>
    </location>
</feature>
<keyword evidence="4" id="KW-1003">Cell membrane</keyword>
<comment type="similarity">
    <text evidence="2">Belongs to the tellurite-resistance/dicarboxylate transporter (TDT) family.</text>
</comment>
<evidence type="ECO:0000256" key="8">
    <source>
        <dbReference type="SAM" id="Phobius"/>
    </source>
</evidence>
<evidence type="ECO:0000256" key="5">
    <source>
        <dbReference type="ARBA" id="ARBA00022692"/>
    </source>
</evidence>
<reference evidence="9 10" key="1">
    <citation type="submission" date="2016-07" db="EMBL/GenBank/DDBJ databases">
        <title>Draft genome of Scalindua rubra, obtained from a brine-seawater interface in the Red Sea, sheds light on salt adaptation in anammox bacteria.</title>
        <authorList>
            <person name="Speth D.R."/>
            <person name="Lagkouvardos I."/>
            <person name="Wang Y."/>
            <person name="Qian P.-Y."/>
            <person name="Dutilh B.E."/>
            <person name="Jetten M.S."/>
        </authorList>
    </citation>
    <scope>NUCLEOTIDE SEQUENCE [LARGE SCALE GENOMIC DNA]</scope>
    <source>
        <strain evidence="9">BSI-1</strain>
    </source>
</reference>
<dbReference type="PANTHER" id="PTHR31686">
    <property type="match status" value="1"/>
</dbReference>
<feature type="transmembrane region" description="Helical" evidence="8">
    <location>
        <begin position="76"/>
        <end position="94"/>
    </location>
</feature>
<feature type="transmembrane region" description="Helical" evidence="8">
    <location>
        <begin position="40"/>
        <end position="64"/>
    </location>
</feature>
<dbReference type="EMBL" id="MAYW01000221">
    <property type="protein sequence ID" value="ODS30462.1"/>
    <property type="molecule type" value="Genomic_DNA"/>
</dbReference>
<dbReference type="InterPro" id="IPR004695">
    <property type="entry name" value="SLAC1/Mae1/Ssu1/TehA"/>
</dbReference>
<evidence type="ECO:0000313" key="9">
    <source>
        <dbReference type="EMBL" id="ODS30462.1"/>
    </source>
</evidence>
<evidence type="ECO:0000256" key="4">
    <source>
        <dbReference type="ARBA" id="ARBA00022475"/>
    </source>
</evidence>
<feature type="transmembrane region" description="Helical" evidence="8">
    <location>
        <begin position="252"/>
        <end position="272"/>
    </location>
</feature>
<dbReference type="Pfam" id="PF03595">
    <property type="entry name" value="SLAC1"/>
    <property type="match status" value="1"/>
</dbReference>
<evidence type="ECO:0000313" key="10">
    <source>
        <dbReference type="Proteomes" id="UP000094056"/>
    </source>
</evidence>
<protein>
    <submittedName>
        <fullName evidence="9">Putative C4-dicarboxylate transporter</fullName>
    </submittedName>
</protein>
<keyword evidence="6 8" id="KW-1133">Transmembrane helix</keyword>
<dbReference type="PANTHER" id="PTHR31686:SF1">
    <property type="entry name" value="SULFITE EFFLUX PUMP SSU1"/>
    <property type="match status" value="1"/>
</dbReference>
<dbReference type="InterPro" id="IPR038665">
    <property type="entry name" value="Voltage-dep_anion_channel_sf"/>
</dbReference>
<evidence type="ECO:0000256" key="3">
    <source>
        <dbReference type="ARBA" id="ARBA00022448"/>
    </source>
</evidence>
<keyword evidence="3" id="KW-0813">Transport</keyword>
<feature type="transmembrane region" description="Helical" evidence="8">
    <location>
        <begin position="210"/>
        <end position="232"/>
    </location>
</feature>
<proteinExistence type="inferred from homology"/>
<keyword evidence="7 8" id="KW-0472">Membrane</keyword>
<dbReference type="Gene3D" id="1.50.10.150">
    <property type="entry name" value="Voltage-dependent anion channel"/>
    <property type="match status" value="1"/>
</dbReference>
<dbReference type="PATRIC" id="fig|1872076.5.peg.5306"/>
<feature type="transmembrane region" description="Helical" evidence="8">
    <location>
        <begin position="284"/>
        <end position="305"/>
    </location>
</feature>
<name>A0A1E3X4I3_9BACT</name>
<evidence type="ECO:0000256" key="2">
    <source>
        <dbReference type="ARBA" id="ARBA00008566"/>
    </source>
</evidence>
<accession>A0A1E3X4I3</accession>
<dbReference type="Proteomes" id="UP000094056">
    <property type="component" value="Unassembled WGS sequence"/>
</dbReference>
<evidence type="ECO:0000256" key="7">
    <source>
        <dbReference type="ARBA" id="ARBA00023136"/>
    </source>
</evidence>
<dbReference type="GO" id="GO:0000319">
    <property type="term" value="F:sulfite transmembrane transporter activity"/>
    <property type="evidence" value="ECO:0007669"/>
    <property type="project" value="TreeGrafter"/>
</dbReference>
<dbReference type="AlphaFoldDB" id="A0A1E3X4I3"/>
<keyword evidence="5 8" id="KW-0812">Transmembrane</keyword>
<feature type="transmembrane region" description="Helical" evidence="8">
    <location>
        <begin position="317"/>
        <end position="341"/>
    </location>
</feature>
<sequence>MNIIRDTIKTFHPAYFAMVMATGITSIASNLLGFTGIAYLLFYINIIAYAILLPILILRVIIFWDCLYKDLSNPKLSIAFFTAVAGTNVLGSQFVSIVDQPEIAKIFWYFGIFLWTIVSLFTFSILFIKCNERLETVMHGGWLIATVGTQSVAVLGAILAPEFGSYGSFVMFTSFVWWMIGAFLYVILITLLFYRLVFFKIAPEALAPPYWVNMGAIAITTLAGSILCINIPKIGGVFHDFLTLTKGFTLFFWSFCTWWIPLLIILGIWKYVYHRTQFKYGPLYWGMVFPLGMYTACTIKLSQAIQIPFLINISKCFIYIAFVAWSFIFVSMIASMIISIIKSITEKRVATASFMVNVDDERILIKKG</sequence>
<evidence type="ECO:0000256" key="6">
    <source>
        <dbReference type="ARBA" id="ARBA00022989"/>
    </source>
</evidence>
<dbReference type="InterPro" id="IPR051629">
    <property type="entry name" value="Sulfite_efflux_TDT"/>
</dbReference>
<dbReference type="GO" id="GO:0005886">
    <property type="term" value="C:plasma membrane"/>
    <property type="evidence" value="ECO:0007669"/>
    <property type="project" value="UniProtKB-SubCell"/>
</dbReference>
<evidence type="ECO:0000256" key="1">
    <source>
        <dbReference type="ARBA" id="ARBA00004651"/>
    </source>
</evidence>
<feature type="transmembrane region" description="Helical" evidence="8">
    <location>
        <begin position="175"/>
        <end position="198"/>
    </location>
</feature>